<dbReference type="InterPro" id="IPR051120">
    <property type="entry name" value="ABC_AA/LPS_Transport"/>
</dbReference>
<dbReference type="GO" id="GO:0016887">
    <property type="term" value="F:ATP hydrolysis activity"/>
    <property type="evidence" value="ECO:0007669"/>
    <property type="project" value="InterPro"/>
</dbReference>
<dbReference type="PANTHER" id="PTHR45772:SF1">
    <property type="entry name" value="ABC TRANSPORTER ATP-BINDING PROTEIN"/>
    <property type="match status" value="1"/>
</dbReference>
<dbReference type="InterPro" id="IPR003593">
    <property type="entry name" value="AAA+_ATPase"/>
</dbReference>
<dbReference type="Proteomes" id="UP001208074">
    <property type="component" value="Unassembled WGS sequence"/>
</dbReference>
<accession>A0AAW5VYL9</accession>
<evidence type="ECO:0000256" key="2">
    <source>
        <dbReference type="ARBA" id="ARBA00022475"/>
    </source>
</evidence>
<organism evidence="6 7">
    <name type="scientific">Alcaligenes phenolicus</name>
    <dbReference type="NCBI Taxonomy" id="232846"/>
    <lineage>
        <taxon>Bacteria</taxon>
        <taxon>Pseudomonadati</taxon>
        <taxon>Pseudomonadota</taxon>
        <taxon>Betaproteobacteria</taxon>
        <taxon>Burkholderiales</taxon>
        <taxon>Alcaligenaceae</taxon>
        <taxon>Alcaligenes</taxon>
    </lineage>
</organism>
<proteinExistence type="predicted"/>
<dbReference type="PANTHER" id="PTHR45772">
    <property type="entry name" value="CONSERVED COMPONENT OF ABC TRANSPORTER FOR NATURAL AMINO ACIDS-RELATED"/>
    <property type="match status" value="1"/>
</dbReference>
<dbReference type="GO" id="GO:0005524">
    <property type="term" value="F:ATP binding"/>
    <property type="evidence" value="ECO:0007669"/>
    <property type="project" value="UniProtKB-KW"/>
</dbReference>
<sequence>MSASLRTGEGDVVLSARNLLLQFGGIVALNDVSVDVRKDELLAVIGPNGAGKSSLMNCLSGFYRPKVGEITLDGHRVREKATHEVAALGLARTFQGTHIFSGMTVVENLMVGRHLHMRTTLLESFIHFGRSRREEVEHREAVEEIIEFLEIEAIRHTPVGSLGYGLRKRVDLGRALAQDPKILLMDEPMAGMNTEEKEDLARFILDVREAKHIPIVLVEHDMGVVMDLADRIAVLDFGRKIAEGTPKEIQADPAVLKAYLGEGSA</sequence>
<dbReference type="PROSITE" id="PS50893">
    <property type="entry name" value="ABC_TRANSPORTER_2"/>
    <property type="match status" value="1"/>
</dbReference>
<dbReference type="Gene3D" id="3.40.50.300">
    <property type="entry name" value="P-loop containing nucleotide triphosphate hydrolases"/>
    <property type="match status" value="1"/>
</dbReference>
<evidence type="ECO:0000313" key="7">
    <source>
        <dbReference type="Proteomes" id="UP001208074"/>
    </source>
</evidence>
<dbReference type="InterPro" id="IPR027417">
    <property type="entry name" value="P-loop_NTPase"/>
</dbReference>
<dbReference type="RefSeq" id="WP_026484901.1">
    <property type="nucleotide sequence ID" value="NZ_JAPKNB010000025.1"/>
</dbReference>
<keyword evidence="2" id="KW-0472">Membrane</keyword>
<dbReference type="InterPro" id="IPR003439">
    <property type="entry name" value="ABC_transporter-like_ATP-bd"/>
</dbReference>
<dbReference type="Pfam" id="PF00005">
    <property type="entry name" value="ABC_tran"/>
    <property type="match status" value="1"/>
</dbReference>
<dbReference type="SUPFAM" id="SSF52540">
    <property type="entry name" value="P-loop containing nucleoside triphosphate hydrolases"/>
    <property type="match status" value="1"/>
</dbReference>
<evidence type="ECO:0000256" key="1">
    <source>
        <dbReference type="ARBA" id="ARBA00022448"/>
    </source>
</evidence>
<evidence type="ECO:0000256" key="4">
    <source>
        <dbReference type="ARBA" id="ARBA00022840"/>
    </source>
</evidence>
<dbReference type="GO" id="GO:0005886">
    <property type="term" value="C:plasma membrane"/>
    <property type="evidence" value="ECO:0007669"/>
    <property type="project" value="TreeGrafter"/>
</dbReference>
<dbReference type="AlphaFoldDB" id="A0AAW5VYL9"/>
<keyword evidence="1" id="KW-0813">Transport</keyword>
<comment type="caution">
    <text evidence="6">The sequence shown here is derived from an EMBL/GenBank/DDBJ whole genome shotgun (WGS) entry which is preliminary data.</text>
</comment>
<dbReference type="FunFam" id="3.40.50.300:FF:000421">
    <property type="entry name" value="Branched-chain amino acid ABC transporter ATP-binding protein"/>
    <property type="match status" value="1"/>
</dbReference>
<reference evidence="6" key="1">
    <citation type="submission" date="2022-11" db="EMBL/GenBank/DDBJ databases">
        <title>Biodiversity and phylogenetic relationships of bacteria.</title>
        <authorList>
            <person name="Machado R.A.R."/>
            <person name="Bhat A."/>
            <person name="Loulou A."/>
            <person name="Kallel S."/>
        </authorList>
    </citation>
    <scope>NUCLEOTIDE SEQUENCE</scope>
    <source>
        <strain evidence="6">DSM 16503</strain>
    </source>
</reference>
<evidence type="ECO:0000259" key="5">
    <source>
        <dbReference type="PROSITE" id="PS50893"/>
    </source>
</evidence>
<gene>
    <name evidence="6" type="ORF">OSH02_19415</name>
</gene>
<protein>
    <submittedName>
        <fullName evidence="6">ABC transporter ATP-binding protein</fullName>
    </submittedName>
</protein>
<keyword evidence="3" id="KW-0547">Nucleotide-binding</keyword>
<feature type="domain" description="ABC transporter" evidence="5">
    <location>
        <begin position="14"/>
        <end position="262"/>
    </location>
</feature>
<name>A0AAW5VYL9_9BURK</name>
<keyword evidence="2" id="KW-1003">Cell membrane</keyword>
<keyword evidence="4 6" id="KW-0067">ATP-binding</keyword>
<dbReference type="Pfam" id="PF12399">
    <property type="entry name" value="BCA_ABC_TP_C"/>
    <property type="match status" value="1"/>
</dbReference>
<dbReference type="CDD" id="cd03219">
    <property type="entry name" value="ABC_Mj1267_LivG_branched"/>
    <property type="match status" value="1"/>
</dbReference>
<evidence type="ECO:0000256" key="3">
    <source>
        <dbReference type="ARBA" id="ARBA00022741"/>
    </source>
</evidence>
<dbReference type="EMBL" id="JAPKNB010000025">
    <property type="protein sequence ID" value="MCX5567544.1"/>
    <property type="molecule type" value="Genomic_DNA"/>
</dbReference>
<evidence type="ECO:0000313" key="6">
    <source>
        <dbReference type="EMBL" id="MCX5567544.1"/>
    </source>
</evidence>
<dbReference type="SMART" id="SM00382">
    <property type="entry name" value="AAA"/>
    <property type="match status" value="1"/>
</dbReference>
<dbReference type="InterPro" id="IPR032823">
    <property type="entry name" value="BCA_ABC_TP_C"/>
</dbReference>